<feature type="transmembrane region" description="Helical" evidence="1">
    <location>
        <begin position="41"/>
        <end position="65"/>
    </location>
</feature>
<protein>
    <submittedName>
        <fullName evidence="2">DUF2909 domain-containing protein</fullName>
    </submittedName>
</protein>
<evidence type="ECO:0000313" key="2">
    <source>
        <dbReference type="EMBL" id="QIR13246.1"/>
    </source>
</evidence>
<dbReference type="Proteomes" id="UP000502608">
    <property type="component" value="Chromosome"/>
</dbReference>
<reference evidence="2 3" key="1">
    <citation type="submission" date="2020-03" db="EMBL/GenBank/DDBJ databases">
        <title>Complete genome sequence of Shewanella sp.</title>
        <authorList>
            <person name="Kim Y.-S."/>
            <person name="Kim S.-J."/>
            <person name="Jung H.-K."/>
            <person name="Kim K.-H."/>
        </authorList>
    </citation>
    <scope>NUCLEOTIDE SEQUENCE [LARGE SCALE GENOMIC DNA]</scope>
    <source>
        <strain evidence="2 3">PN3F2</strain>
    </source>
</reference>
<proteinExistence type="predicted"/>
<gene>
    <name evidence="2" type="ORF">HBH39_01060</name>
</gene>
<dbReference type="AlphaFoldDB" id="A0A6G9QFK2"/>
<dbReference type="InterPro" id="IPR021313">
    <property type="entry name" value="DUF2909"/>
</dbReference>
<dbReference type="EMBL" id="CP050313">
    <property type="protein sequence ID" value="QIR13246.1"/>
    <property type="molecule type" value="Genomic_DNA"/>
</dbReference>
<dbReference type="RefSeq" id="WP_167674786.1">
    <property type="nucleotide sequence ID" value="NZ_CP050313.1"/>
</dbReference>
<keyword evidence="1" id="KW-0472">Membrane</keyword>
<evidence type="ECO:0000313" key="3">
    <source>
        <dbReference type="Proteomes" id="UP000502608"/>
    </source>
</evidence>
<sequence length="72" mass="8010">MTAPLIVKLVLVLLLVFILFNLARALFIMVKGENKQSMSPFLGRRVMFSALVVILLLIAMGLGVIQPNPRPY</sequence>
<accession>A0A6G9QFK2</accession>
<organism evidence="2 3">
    <name type="scientific">Shewanella aestuarii</name>
    <dbReference type="NCBI Taxonomy" id="1028752"/>
    <lineage>
        <taxon>Bacteria</taxon>
        <taxon>Pseudomonadati</taxon>
        <taxon>Pseudomonadota</taxon>
        <taxon>Gammaproteobacteria</taxon>
        <taxon>Alteromonadales</taxon>
        <taxon>Shewanellaceae</taxon>
        <taxon>Shewanella</taxon>
    </lineage>
</organism>
<keyword evidence="1" id="KW-0812">Transmembrane</keyword>
<dbReference type="KEGG" id="saes:HBH39_01060"/>
<name>A0A6G9QFK2_9GAMM</name>
<dbReference type="Pfam" id="PF11137">
    <property type="entry name" value="DUF2909"/>
    <property type="match status" value="1"/>
</dbReference>
<keyword evidence="3" id="KW-1185">Reference proteome</keyword>
<evidence type="ECO:0000256" key="1">
    <source>
        <dbReference type="SAM" id="Phobius"/>
    </source>
</evidence>
<keyword evidence="1" id="KW-1133">Transmembrane helix</keyword>